<dbReference type="SUPFAM" id="SSF52540">
    <property type="entry name" value="P-loop containing nucleoside triphosphate hydrolases"/>
    <property type="match status" value="1"/>
</dbReference>
<proteinExistence type="predicted"/>
<dbReference type="InterPro" id="IPR005331">
    <property type="entry name" value="Sulfotransferase"/>
</dbReference>
<dbReference type="Proteomes" id="UP001163104">
    <property type="component" value="Chromosome"/>
</dbReference>
<organism evidence="1 2">
    <name type="scientific">Cytobacillus firmus</name>
    <name type="common">Bacillus firmus</name>
    <dbReference type="NCBI Taxonomy" id="1399"/>
    <lineage>
        <taxon>Bacteria</taxon>
        <taxon>Bacillati</taxon>
        <taxon>Bacillota</taxon>
        <taxon>Bacilli</taxon>
        <taxon>Bacillales</taxon>
        <taxon>Bacillaceae</taxon>
        <taxon>Cytobacillus</taxon>
    </lineage>
</organism>
<dbReference type="Gene3D" id="3.40.50.300">
    <property type="entry name" value="P-loop containing nucleotide triphosphate hydrolases"/>
    <property type="match status" value="1"/>
</dbReference>
<evidence type="ECO:0000313" key="1">
    <source>
        <dbReference type="EMBL" id="UYG95811.1"/>
    </source>
</evidence>
<dbReference type="GO" id="GO:0008146">
    <property type="term" value="F:sulfotransferase activity"/>
    <property type="evidence" value="ECO:0007669"/>
    <property type="project" value="InterPro"/>
</dbReference>
<evidence type="ECO:0000313" key="2">
    <source>
        <dbReference type="Proteomes" id="UP001163104"/>
    </source>
</evidence>
<dbReference type="InterPro" id="IPR027417">
    <property type="entry name" value="P-loop_NTPase"/>
</dbReference>
<dbReference type="PANTHER" id="PTHR32301">
    <property type="entry name" value="COUNTIN RECEPTOR CNR3-RELATED"/>
    <property type="match status" value="1"/>
</dbReference>
<dbReference type="EMBL" id="CP107027">
    <property type="protein sequence ID" value="UYG95811.1"/>
    <property type="molecule type" value="Genomic_DNA"/>
</dbReference>
<reference evidence="1" key="1">
    <citation type="submission" date="2022-10" db="EMBL/GenBank/DDBJ databases">
        <title>Mechanism of multi-heavy metal repair in Cytobacillus Firmus M7.</title>
        <authorList>
            <person name="Li X."/>
            <person name="Yu C."/>
        </authorList>
    </citation>
    <scope>NUCLEOTIDE SEQUENCE</scope>
    <source>
        <strain evidence="1">M7</strain>
    </source>
</reference>
<dbReference type="GO" id="GO:0016020">
    <property type="term" value="C:membrane"/>
    <property type="evidence" value="ECO:0007669"/>
    <property type="project" value="InterPro"/>
</dbReference>
<dbReference type="PANTHER" id="PTHR32301:SF6">
    <property type="entry name" value="GOLVESIN-RELATED"/>
    <property type="match status" value="1"/>
</dbReference>
<dbReference type="RefSeq" id="WP_048011811.1">
    <property type="nucleotide sequence ID" value="NZ_CP107027.1"/>
</dbReference>
<dbReference type="InterPro" id="IPR053259">
    <property type="entry name" value="Golvesin-related_Golgi"/>
</dbReference>
<dbReference type="AlphaFoldDB" id="A0AA46SFC1"/>
<protein>
    <submittedName>
        <fullName evidence="1">Sulfotransferase family 2 domain-containing protein</fullName>
    </submittedName>
</protein>
<dbReference type="Pfam" id="PF03567">
    <property type="entry name" value="Sulfotransfer_2"/>
    <property type="match status" value="1"/>
</dbReference>
<gene>
    <name evidence="1" type="ORF">OD459_01935</name>
</gene>
<name>A0AA46SFC1_CYTFI</name>
<accession>A0AA46SFC1</accession>
<sequence length="236" mass="28393">MILFNDKKIMENKINCFLHIPKTGGQTLWHILKEQDETYMILHGEYFREFDKPFSYFTMIRNPIDRVISTYYYISSYVRDPLHEQVKKMTIEDFVDHIQEDENEREYAKNDLRSLRLRTANLATRYISGGNASNLEKAKINLNRHFTVIGLTERYLESLYLLKKTYNLSNFTYKKRNITNNRKKIEDIPLKIIDKIANVNRFDIQLYESVKNEFDFKIQNLDIHSKNELNKWISKE</sequence>